<name>A0A3E0W7S5_9MICO</name>
<dbReference type="PANTHER" id="PTHR43877">
    <property type="entry name" value="AMINOALKYLPHOSPHONATE N-ACETYLTRANSFERASE-RELATED-RELATED"/>
    <property type="match status" value="1"/>
</dbReference>
<reference evidence="4 5" key="1">
    <citation type="submission" date="2017-04" db="EMBL/GenBank/DDBJ databases">
        <title>Comparative genome analysis of Subtercola boreus.</title>
        <authorList>
            <person name="Cho Y.-J."/>
            <person name="Cho A."/>
            <person name="Kim O.-S."/>
            <person name="Lee J.-I."/>
        </authorList>
    </citation>
    <scope>NUCLEOTIDE SEQUENCE [LARGE SCALE GENOMIC DNA]</scope>
    <source>
        <strain evidence="4 5">P28004</strain>
    </source>
</reference>
<evidence type="ECO:0000256" key="2">
    <source>
        <dbReference type="ARBA" id="ARBA00023315"/>
    </source>
</evidence>
<evidence type="ECO:0000259" key="3">
    <source>
        <dbReference type="PROSITE" id="PS51186"/>
    </source>
</evidence>
<evidence type="ECO:0000256" key="1">
    <source>
        <dbReference type="ARBA" id="ARBA00022679"/>
    </source>
</evidence>
<dbReference type="Pfam" id="PF00583">
    <property type="entry name" value="Acetyltransf_1"/>
    <property type="match status" value="1"/>
</dbReference>
<keyword evidence="2" id="KW-0012">Acyltransferase</keyword>
<protein>
    <recommendedName>
        <fullName evidence="3">N-acetyltransferase domain-containing protein</fullName>
    </recommendedName>
</protein>
<dbReference type="InterPro" id="IPR000182">
    <property type="entry name" value="GNAT_dom"/>
</dbReference>
<dbReference type="InterPro" id="IPR016181">
    <property type="entry name" value="Acyl_CoA_acyltransferase"/>
</dbReference>
<organism evidence="4 5">
    <name type="scientific">Subtercola boreus</name>
    <dbReference type="NCBI Taxonomy" id="120213"/>
    <lineage>
        <taxon>Bacteria</taxon>
        <taxon>Bacillati</taxon>
        <taxon>Actinomycetota</taxon>
        <taxon>Actinomycetes</taxon>
        <taxon>Micrococcales</taxon>
        <taxon>Microbacteriaceae</taxon>
        <taxon>Subtercola</taxon>
    </lineage>
</organism>
<dbReference type="Gene3D" id="3.40.630.30">
    <property type="match status" value="1"/>
</dbReference>
<dbReference type="SUPFAM" id="SSF55729">
    <property type="entry name" value="Acyl-CoA N-acyltransferases (Nat)"/>
    <property type="match status" value="1"/>
</dbReference>
<dbReference type="AlphaFoldDB" id="A0A3E0W7S5"/>
<keyword evidence="1" id="KW-0808">Transferase</keyword>
<accession>A0A3E0W7S5</accession>
<dbReference type="PANTHER" id="PTHR43877:SF2">
    <property type="entry name" value="AMINOALKYLPHOSPHONATE N-ACETYLTRANSFERASE-RELATED"/>
    <property type="match status" value="1"/>
</dbReference>
<evidence type="ECO:0000313" key="5">
    <source>
        <dbReference type="Proteomes" id="UP000257080"/>
    </source>
</evidence>
<dbReference type="CDD" id="cd04301">
    <property type="entry name" value="NAT_SF"/>
    <property type="match status" value="1"/>
</dbReference>
<sequence length="142" mass="15387">MDVEMGARYHTPGVPMDPAVQAVLTLDPAEVSATVLVIADGAGAGVPIAHAALRMLRGEWEVKRVIVDGGQRGLGVGRALMNELERIVREEAPGAPRMILQTGDRQPDAVALYTRLGYTPIPIYEPYIRAIPNSLCFELRLD</sequence>
<feature type="domain" description="N-acetyltransferase" evidence="3">
    <location>
        <begin position="1"/>
        <end position="142"/>
    </location>
</feature>
<dbReference type="GO" id="GO:0016747">
    <property type="term" value="F:acyltransferase activity, transferring groups other than amino-acyl groups"/>
    <property type="evidence" value="ECO:0007669"/>
    <property type="project" value="InterPro"/>
</dbReference>
<gene>
    <name evidence="4" type="ORF">B7R25_12960</name>
</gene>
<dbReference type="EMBL" id="NBXE01000030">
    <property type="protein sequence ID" value="RFA25725.1"/>
    <property type="molecule type" value="Genomic_DNA"/>
</dbReference>
<evidence type="ECO:0000313" key="4">
    <source>
        <dbReference type="EMBL" id="RFA25725.1"/>
    </source>
</evidence>
<dbReference type="OrthoDB" id="70840at2"/>
<dbReference type="Proteomes" id="UP000257080">
    <property type="component" value="Unassembled WGS sequence"/>
</dbReference>
<dbReference type="PROSITE" id="PS51186">
    <property type="entry name" value="GNAT"/>
    <property type="match status" value="1"/>
</dbReference>
<dbReference type="InterPro" id="IPR050832">
    <property type="entry name" value="Bact_Acetyltransf"/>
</dbReference>
<proteinExistence type="predicted"/>
<comment type="caution">
    <text evidence="4">The sequence shown here is derived from an EMBL/GenBank/DDBJ whole genome shotgun (WGS) entry which is preliminary data.</text>
</comment>